<keyword evidence="1" id="KW-1133">Transmembrane helix</keyword>
<dbReference type="AlphaFoldDB" id="A0AAE9GRR0"/>
<gene>
    <name evidence="2" type="ORF">EV680_1547</name>
    <name evidence="3" type="ORF">LVJ78_08755</name>
</gene>
<feature type="transmembrane region" description="Helical" evidence="1">
    <location>
        <begin position="34"/>
        <end position="53"/>
    </location>
</feature>
<sequence length="136" mass="15537">MLKRPEEFIMAILAALWVVLTYFIADYLGAPTHTALLISALTLIWALVFFILWQRNITHLIWPVFLGLLVACWWPFLDWYAVSDILVPGASSETIVIAKPWYATWTFKMIIAAIPVLAGYAVKWKFKRKAPISSIP</sequence>
<dbReference type="Proteomes" id="UP000294721">
    <property type="component" value="Unassembled WGS sequence"/>
</dbReference>
<evidence type="ECO:0000313" key="5">
    <source>
        <dbReference type="Proteomes" id="UP000829756"/>
    </source>
</evidence>
<keyword evidence="1" id="KW-0472">Membrane</keyword>
<proteinExistence type="predicted"/>
<evidence type="ECO:0000313" key="3">
    <source>
        <dbReference type="EMBL" id="UOO78785.1"/>
    </source>
</evidence>
<evidence type="ECO:0000313" key="2">
    <source>
        <dbReference type="EMBL" id="TCO97432.1"/>
    </source>
</evidence>
<dbReference type="RefSeq" id="WP_132954919.1">
    <property type="nucleotide sequence ID" value="NZ_CBDUCQ010000013.1"/>
</dbReference>
<evidence type="ECO:0000313" key="4">
    <source>
        <dbReference type="Proteomes" id="UP000294721"/>
    </source>
</evidence>
<reference evidence="3" key="2">
    <citation type="submission" date="2021-12" db="EMBL/GenBank/DDBJ databases">
        <authorList>
            <person name="Veyrier F.J."/>
        </authorList>
    </citation>
    <scope>NUCLEOTIDE SEQUENCE</scope>
    <source>
        <strain evidence="3">1258/02</strain>
    </source>
</reference>
<dbReference type="EMBL" id="CP091507">
    <property type="protein sequence ID" value="UOO78785.1"/>
    <property type="molecule type" value="Genomic_DNA"/>
</dbReference>
<keyword evidence="4" id="KW-1185">Reference proteome</keyword>
<feature type="transmembrane region" description="Helical" evidence="1">
    <location>
        <begin position="7"/>
        <end position="28"/>
    </location>
</feature>
<keyword evidence="1" id="KW-0812">Transmembrane</keyword>
<organism evidence="3 5">
    <name type="scientific">Uruburuella suis</name>
    <dbReference type="NCBI Taxonomy" id="252130"/>
    <lineage>
        <taxon>Bacteria</taxon>
        <taxon>Pseudomonadati</taxon>
        <taxon>Pseudomonadota</taxon>
        <taxon>Betaproteobacteria</taxon>
        <taxon>Neisseriales</taxon>
        <taxon>Neisseriaceae</taxon>
        <taxon>Uruburuella</taxon>
    </lineage>
</organism>
<dbReference type="EMBL" id="SLXE01000054">
    <property type="protein sequence ID" value="TCO97432.1"/>
    <property type="molecule type" value="Genomic_DNA"/>
</dbReference>
<dbReference type="Proteomes" id="UP000829756">
    <property type="component" value="Chromosome"/>
</dbReference>
<accession>A0AAE9GRR0</accession>
<dbReference type="KEGG" id="usu:LVJ78_08755"/>
<feature type="transmembrane region" description="Helical" evidence="1">
    <location>
        <begin position="102"/>
        <end position="122"/>
    </location>
</feature>
<protein>
    <submittedName>
        <fullName evidence="3">Uncharacterized protein</fullName>
    </submittedName>
</protein>
<reference evidence="2 4" key="1">
    <citation type="submission" date="2019-03" db="EMBL/GenBank/DDBJ databases">
        <title>Genomic Encyclopedia of Type Strains, Phase IV (KMG-IV): sequencing the most valuable type-strain genomes for metagenomic binning, comparative biology and taxonomic classification.</title>
        <authorList>
            <person name="Goeker M."/>
        </authorList>
    </citation>
    <scope>NUCLEOTIDE SEQUENCE [LARGE SCALE GENOMIC DNA]</scope>
    <source>
        <strain evidence="2 4">DSM 17474</strain>
    </source>
</reference>
<feature type="transmembrane region" description="Helical" evidence="1">
    <location>
        <begin position="60"/>
        <end position="82"/>
    </location>
</feature>
<reference evidence="3" key="3">
    <citation type="journal article" date="2022" name="Res Sq">
        <title>Evolution of multicellular longitudinally dividing oral cavity symbionts (Neisseriaceae).</title>
        <authorList>
            <person name="Nyongesa S."/>
            <person name="Weber P."/>
            <person name="Bernet E."/>
            <person name="Pullido F."/>
            <person name="Nieckarz M."/>
            <person name="Delaby M."/>
            <person name="Nieves C."/>
            <person name="Viehboeck T."/>
            <person name="Krause N."/>
            <person name="Rivera-Millot A."/>
            <person name="Nakamura A."/>
            <person name="Vischer N."/>
            <person name="VanNieuwenhze M."/>
            <person name="Brun Y."/>
            <person name="Cava F."/>
            <person name="Bulgheresi S."/>
            <person name="Veyrier F."/>
        </authorList>
    </citation>
    <scope>NUCLEOTIDE SEQUENCE</scope>
    <source>
        <strain evidence="3">1258/02</strain>
    </source>
</reference>
<evidence type="ECO:0000256" key="1">
    <source>
        <dbReference type="SAM" id="Phobius"/>
    </source>
</evidence>
<name>A0AAE9GRR0_9NEIS</name>